<evidence type="ECO:0008006" key="3">
    <source>
        <dbReference type="Google" id="ProtNLM"/>
    </source>
</evidence>
<dbReference type="Pfam" id="PF14223">
    <property type="entry name" value="Retrotran_gag_2"/>
    <property type="match status" value="1"/>
</dbReference>
<dbReference type="PANTHER" id="PTHR35317">
    <property type="entry name" value="OS04G0629600 PROTEIN"/>
    <property type="match status" value="1"/>
</dbReference>
<dbReference type="PANTHER" id="PTHR35317:SF28">
    <property type="entry name" value="ZINC FINGER, CCHC-TYPE, RIBONUCLEASE H-LIKE DOMAIN, GAG-PRE-INTEGRASE DOMAIN PROTEIN-RELATED"/>
    <property type="match status" value="1"/>
</dbReference>
<organism evidence="1 2">
    <name type="scientific">Vigna angularis var. angularis</name>
    <dbReference type="NCBI Taxonomy" id="157739"/>
    <lineage>
        <taxon>Eukaryota</taxon>
        <taxon>Viridiplantae</taxon>
        <taxon>Streptophyta</taxon>
        <taxon>Embryophyta</taxon>
        <taxon>Tracheophyta</taxon>
        <taxon>Spermatophyta</taxon>
        <taxon>Magnoliopsida</taxon>
        <taxon>eudicotyledons</taxon>
        <taxon>Gunneridae</taxon>
        <taxon>Pentapetalae</taxon>
        <taxon>rosids</taxon>
        <taxon>fabids</taxon>
        <taxon>Fabales</taxon>
        <taxon>Fabaceae</taxon>
        <taxon>Papilionoideae</taxon>
        <taxon>50 kb inversion clade</taxon>
        <taxon>NPAAA clade</taxon>
        <taxon>indigoferoid/millettioid clade</taxon>
        <taxon>Phaseoleae</taxon>
        <taxon>Vigna</taxon>
    </lineage>
</organism>
<keyword evidence="2" id="KW-1185">Reference proteome</keyword>
<sequence length="158" mass="18348">MASSDISSANLPILTEKNWSRWNTQMQVLFRYQDVQEVVEGDYQEIPSGAADERKAEERKKDNKALFLIHQCVDDAHFEKIQHAKTAREAWSILVRCHTGGEKIKKVKLQTLRRQYELMQMLDGDKIREYFDKVIAITNQMKGCGEAITDLMVIEKIM</sequence>
<protein>
    <recommendedName>
        <fullName evidence="3">DUF4219 domain-containing protein</fullName>
    </recommendedName>
</protein>
<dbReference type="Proteomes" id="UP000291084">
    <property type="component" value="Chromosome 2"/>
</dbReference>
<reference evidence="1 2" key="1">
    <citation type="journal article" date="2015" name="Sci. Rep.">
        <title>The power of single molecule real-time sequencing technology in the de novo assembly of a eukaryotic genome.</title>
        <authorList>
            <person name="Sakai H."/>
            <person name="Naito K."/>
            <person name="Ogiso-Tanaka E."/>
            <person name="Takahashi Y."/>
            <person name="Iseki K."/>
            <person name="Muto C."/>
            <person name="Satou K."/>
            <person name="Teruya K."/>
            <person name="Shiroma A."/>
            <person name="Shimoji M."/>
            <person name="Hirano T."/>
            <person name="Itoh T."/>
            <person name="Kaga A."/>
            <person name="Tomooka N."/>
        </authorList>
    </citation>
    <scope>NUCLEOTIDE SEQUENCE [LARGE SCALE GENOMIC DNA]</scope>
    <source>
        <strain evidence="2">cv. Shumari</strain>
    </source>
</reference>
<name>A0A0S3RG68_PHAAN</name>
<feature type="non-terminal residue" evidence="1">
    <location>
        <position position="158"/>
    </location>
</feature>
<dbReference type="AlphaFoldDB" id="A0A0S3RG68"/>
<dbReference type="OrthoDB" id="1108004at2759"/>
<accession>A0A0S3RG68</accession>
<dbReference type="EMBL" id="AP015035">
    <property type="protein sequence ID" value="BAT79546.1"/>
    <property type="molecule type" value="Genomic_DNA"/>
</dbReference>
<gene>
    <name evidence="1" type="primary">Vigan.02G245300</name>
    <name evidence="1" type="ORF">VIGAN_02245300</name>
</gene>
<evidence type="ECO:0000313" key="1">
    <source>
        <dbReference type="EMBL" id="BAT79546.1"/>
    </source>
</evidence>
<proteinExistence type="predicted"/>
<evidence type="ECO:0000313" key="2">
    <source>
        <dbReference type="Proteomes" id="UP000291084"/>
    </source>
</evidence>